<dbReference type="GO" id="GO:0052654">
    <property type="term" value="F:L-leucine-2-oxoglutarate transaminase activity"/>
    <property type="evidence" value="ECO:0007669"/>
    <property type="project" value="RHEA"/>
</dbReference>
<dbReference type="GO" id="GO:0052656">
    <property type="term" value="F:L-isoleucine-2-oxoglutarate transaminase activity"/>
    <property type="evidence" value="ECO:0007669"/>
    <property type="project" value="RHEA"/>
</dbReference>
<dbReference type="Gene3D" id="3.20.10.10">
    <property type="entry name" value="D-amino Acid Aminotransferase, subunit A, domain 2"/>
    <property type="match status" value="1"/>
</dbReference>
<evidence type="ECO:0000256" key="5">
    <source>
        <dbReference type="ARBA" id="ARBA00005072"/>
    </source>
</evidence>
<comment type="pathway">
    <text evidence="3 16">Amino-acid biosynthesis; L-isoleucine biosynthesis; L-isoleucine from 2-oxobutanoate: step 4/4.</text>
</comment>
<dbReference type="Pfam" id="PF01063">
    <property type="entry name" value="Aminotran_4"/>
    <property type="match status" value="1"/>
</dbReference>
<evidence type="ECO:0000256" key="8">
    <source>
        <dbReference type="ARBA" id="ARBA00022605"/>
    </source>
</evidence>
<keyword evidence="7 16" id="KW-0032">Aminotransferase</keyword>
<comment type="cofactor">
    <cofactor evidence="1 16">
        <name>pyridoxal 5'-phosphate</name>
        <dbReference type="ChEBI" id="CHEBI:597326"/>
    </cofactor>
</comment>
<comment type="catalytic activity">
    <reaction evidence="13 16">
        <text>L-isoleucine + 2-oxoglutarate = (S)-3-methyl-2-oxopentanoate + L-glutamate</text>
        <dbReference type="Rhea" id="RHEA:24801"/>
        <dbReference type="ChEBI" id="CHEBI:16810"/>
        <dbReference type="ChEBI" id="CHEBI:29985"/>
        <dbReference type="ChEBI" id="CHEBI:35146"/>
        <dbReference type="ChEBI" id="CHEBI:58045"/>
        <dbReference type="EC" id="2.6.1.42"/>
    </reaction>
</comment>
<dbReference type="SUPFAM" id="SSF56752">
    <property type="entry name" value="D-aminoacid aminotransferase-like PLP-dependent enzymes"/>
    <property type="match status" value="1"/>
</dbReference>
<name>A7I878_METB6</name>
<comment type="similarity">
    <text evidence="6 15">Belongs to the class-IV pyridoxal-phosphate-dependent aminotransferase family.</text>
</comment>
<dbReference type="Proteomes" id="UP000002408">
    <property type="component" value="Chromosome"/>
</dbReference>
<dbReference type="GO" id="GO:0009097">
    <property type="term" value="P:isoleucine biosynthetic process"/>
    <property type="evidence" value="ECO:0007669"/>
    <property type="project" value="UniProtKB-UniPathway"/>
</dbReference>
<evidence type="ECO:0000256" key="16">
    <source>
        <dbReference type="RuleBase" id="RU364094"/>
    </source>
</evidence>
<evidence type="ECO:0000256" key="11">
    <source>
        <dbReference type="ARBA" id="ARBA00023304"/>
    </source>
</evidence>
<dbReference type="InterPro" id="IPR018300">
    <property type="entry name" value="Aminotrans_IV_CS"/>
</dbReference>
<evidence type="ECO:0000256" key="10">
    <source>
        <dbReference type="ARBA" id="ARBA00022898"/>
    </source>
</evidence>
<keyword evidence="11 16" id="KW-0100">Branched-chain amino acid biosynthesis</keyword>
<evidence type="ECO:0000256" key="14">
    <source>
        <dbReference type="ARBA" id="ARBA00049229"/>
    </source>
</evidence>
<dbReference type="PANTHER" id="PTHR42743:SF11">
    <property type="entry name" value="AMINODEOXYCHORISMATE LYASE"/>
    <property type="match status" value="1"/>
</dbReference>
<dbReference type="EMBL" id="CP000780">
    <property type="protein sequence ID" value="ABS55939.1"/>
    <property type="molecule type" value="Genomic_DNA"/>
</dbReference>
<comment type="function">
    <text evidence="2 16">Acts on leucine, isoleucine and valine.</text>
</comment>
<evidence type="ECO:0000256" key="3">
    <source>
        <dbReference type="ARBA" id="ARBA00004824"/>
    </source>
</evidence>
<dbReference type="AlphaFoldDB" id="A7I878"/>
<dbReference type="UniPathway" id="UPA00047">
    <property type="reaction ID" value="UER00058"/>
</dbReference>
<evidence type="ECO:0000256" key="12">
    <source>
        <dbReference type="ARBA" id="ARBA00048212"/>
    </source>
</evidence>
<evidence type="ECO:0000256" key="15">
    <source>
        <dbReference type="RuleBase" id="RU004106"/>
    </source>
</evidence>
<evidence type="ECO:0000256" key="2">
    <source>
        <dbReference type="ARBA" id="ARBA00003109"/>
    </source>
</evidence>
<dbReference type="InterPro" id="IPR043132">
    <property type="entry name" value="BCAT-like_C"/>
</dbReference>
<evidence type="ECO:0000256" key="6">
    <source>
        <dbReference type="ARBA" id="ARBA00009320"/>
    </source>
</evidence>
<protein>
    <recommendedName>
        <fullName evidence="16">Branched-chain-amino-acid aminotransferase</fullName>
        <shortName evidence="16">BCAT</shortName>
        <ecNumber evidence="16">2.6.1.42</ecNumber>
    </recommendedName>
</protein>
<dbReference type="UniPathway" id="UPA00049">
    <property type="reaction ID" value="UER00062"/>
</dbReference>
<evidence type="ECO:0000313" key="18">
    <source>
        <dbReference type="EMBL" id="ABS55939.1"/>
    </source>
</evidence>
<dbReference type="NCBIfam" id="NF005146">
    <property type="entry name" value="PRK06606.1"/>
    <property type="match status" value="1"/>
</dbReference>
<comment type="pathway">
    <text evidence="5 16">Amino-acid biosynthesis; L-leucine biosynthesis; L-leucine from 3-methyl-2-oxobutanoate: step 4/4.</text>
</comment>
<dbReference type="CDD" id="cd01558">
    <property type="entry name" value="D-AAT_like"/>
    <property type="match status" value="1"/>
</dbReference>
<dbReference type="UniPathway" id="UPA00048">
    <property type="reaction ID" value="UER00073"/>
</dbReference>
<organism evidence="18 19">
    <name type="scientific">Methanoregula boonei (strain DSM 21154 / JCM 14090 / 6A8)</name>
    <dbReference type="NCBI Taxonomy" id="456442"/>
    <lineage>
        <taxon>Archaea</taxon>
        <taxon>Methanobacteriati</taxon>
        <taxon>Methanobacteriota</taxon>
        <taxon>Stenosarchaea group</taxon>
        <taxon>Methanomicrobia</taxon>
        <taxon>Methanomicrobiales</taxon>
        <taxon>Methanoregulaceae</taxon>
        <taxon>Methanoregula</taxon>
    </lineage>
</organism>
<dbReference type="GO" id="GO:0052655">
    <property type="term" value="F:L-valine-2-oxoglutarate transaminase activity"/>
    <property type="evidence" value="ECO:0007669"/>
    <property type="project" value="RHEA"/>
</dbReference>
<dbReference type="PROSITE" id="PS00770">
    <property type="entry name" value="AA_TRANSFER_CLASS_4"/>
    <property type="match status" value="1"/>
</dbReference>
<dbReference type="InterPro" id="IPR036038">
    <property type="entry name" value="Aminotransferase-like"/>
</dbReference>
<dbReference type="EC" id="2.6.1.42" evidence="16"/>
<sequence length="347" mass="37484">MIIYIDGKYLPEGLAKVSVFDHGLLYGDGVFEGIRAYNGRVFRLKEHLDRLYDSAKTLDITPPITKDEMAEAICETLRRNKLKDAYIRPIITRGVGDLGLDPRKCRRASAIVIAVTWGAMYGDLYEKGLKAVTVSVRRNPAECLPPNVKSLNYLNNILAKIEANYKGGDEAIFFDTNGYVSEGSGDNLYVVKNGEILTPHTLNNLRGVTRMVVLEIAASLGITVKEQNLGYFDLYTADELICTGTAAEVAPITWVDGRVIGSGKPGPVTRQLMAAFTAVTKTEGHAIYTKAPAKGKVAAAAKSVKKNKTVAAAKAKPGAKKTAAAATKKPVVRKATAPVKKTAARKK</sequence>
<dbReference type="NCBIfam" id="TIGR01122">
    <property type="entry name" value="ilvE_I"/>
    <property type="match status" value="1"/>
</dbReference>
<dbReference type="GO" id="GO:0009099">
    <property type="term" value="P:L-valine biosynthetic process"/>
    <property type="evidence" value="ECO:0007669"/>
    <property type="project" value="UniProtKB-UniPathway"/>
</dbReference>
<accession>A7I878</accession>
<dbReference type="FunFam" id="3.20.10.10:FF:000002">
    <property type="entry name" value="D-alanine aminotransferase"/>
    <property type="match status" value="1"/>
</dbReference>
<dbReference type="Gene3D" id="3.30.470.10">
    <property type="match status" value="1"/>
</dbReference>
<dbReference type="GO" id="GO:0009098">
    <property type="term" value="P:L-leucine biosynthetic process"/>
    <property type="evidence" value="ECO:0007669"/>
    <property type="project" value="UniProtKB-UniPathway"/>
</dbReference>
<dbReference type="PANTHER" id="PTHR42743">
    <property type="entry name" value="AMINO-ACID AMINOTRANSFERASE"/>
    <property type="match status" value="1"/>
</dbReference>
<reference evidence="19" key="1">
    <citation type="journal article" date="2015" name="Microbiology">
        <title>Genome of Methanoregula boonei 6A8 reveals adaptations to oligotrophic peatland environments.</title>
        <authorList>
            <person name="Braeuer S."/>
            <person name="Cadillo-Quiroz H."/>
            <person name="Kyrpides N."/>
            <person name="Woyke T."/>
            <person name="Goodwin L."/>
            <person name="Detter C."/>
            <person name="Podell S."/>
            <person name="Yavitt J.B."/>
            <person name="Zinder S.H."/>
        </authorList>
    </citation>
    <scope>NUCLEOTIDE SEQUENCE [LARGE SCALE GENOMIC DNA]</scope>
    <source>
        <strain evidence="19">DSM 21154 / JCM 14090 / 6A8</strain>
    </source>
</reference>
<evidence type="ECO:0000256" key="7">
    <source>
        <dbReference type="ARBA" id="ARBA00022576"/>
    </source>
</evidence>
<keyword evidence="9 16" id="KW-0808">Transferase</keyword>
<feature type="compositionally biased region" description="Low complexity" evidence="17">
    <location>
        <begin position="315"/>
        <end position="337"/>
    </location>
</feature>
<dbReference type="eggNOG" id="arCOG02297">
    <property type="taxonomic scope" value="Archaea"/>
</dbReference>
<evidence type="ECO:0000256" key="17">
    <source>
        <dbReference type="SAM" id="MobiDB-lite"/>
    </source>
</evidence>
<dbReference type="OrthoDB" id="6469at2157"/>
<dbReference type="NCBIfam" id="NF006185">
    <property type="entry name" value="PRK08320.1"/>
    <property type="match status" value="1"/>
</dbReference>
<gene>
    <name evidence="16" type="primary">ilvE</name>
    <name evidence="18" type="ordered locus">Mboo_1421</name>
</gene>
<dbReference type="HOGENOM" id="CLU_020844_3_0_2"/>
<dbReference type="STRING" id="456442.Mboo_1421"/>
<evidence type="ECO:0000256" key="9">
    <source>
        <dbReference type="ARBA" id="ARBA00022679"/>
    </source>
</evidence>
<dbReference type="InterPro" id="IPR050571">
    <property type="entry name" value="Class-IV_PLP-Dep_Aminotrnsfr"/>
</dbReference>
<evidence type="ECO:0000256" key="4">
    <source>
        <dbReference type="ARBA" id="ARBA00004931"/>
    </source>
</evidence>
<keyword evidence="10 16" id="KW-0663">Pyridoxal phosphate</keyword>
<proteinExistence type="inferred from homology"/>
<feature type="region of interest" description="Disordered" evidence="17">
    <location>
        <begin position="315"/>
        <end position="347"/>
    </location>
</feature>
<evidence type="ECO:0000313" key="19">
    <source>
        <dbReference type="Proteomes" id="UP000002408"/>
    </source>
</evidence>
<comment type="catalytic activity">
    <reaction evidence="12 16">
        <text>L-valine + 2-oxoglutarate = 3-methyl-2-oxobutanoate + L-glutamate</text>
        <dbReference type="Rhea" id="RHEA:24813"/>
        <dbReference type="ChEBI" id="CHEBI:11851"/>
        <dbReference type="ChEBI" id="CHEBI:16810"/>
        <dbReference type="ChEBI" id="CHEBI:29985"/>
        <dbReference type="ChEBI" id="CHEBI:57762"/>
        <dbReference type="EC" id="2.6.1.42"/>
    </reaction>
</comment>
<dbReference type="InterPro" id="IPR043131">
    <property type="entry name" value="BCAT-like_N"/>
</dbReference>
<comment type="pathway">
    <text evidence="4 16">Amino-acid biosynthesis; L-valine biosynthesis; L-valine from pyruvate: step 4/4.</text>
</comment>
<dbReference type="InterPro" id="IPR005785">
    <property type="entry name" value="B_amino_transI"/>
</dbReference>
<dbReference type="InterPro" id="IPR001544">
    <property type="entry name" value="Aminotrans_IV"/>
</dbReference>
<comment type="catalytic activity">
    <reaction evidence="14 16">
        <text>L-leucine + 2-oxoglutarate = 4-methyl-2-oxopentanoate + L-glutamate</text>
        <dbReference type="Rhea" id="RHEA:18321"/>
        <dbReference type="ChEBI" id="CHEBI:16810"/>
        <dbReference type="ChEBI" id="CHEBI:17865"/>
        <dbReference type="ChEBI" id="CHEBI:29985"/>
        <dbReference type="ChEBI" id="CHEBI:57427"/>
        <dbReference type="EC" id="2.6.1.42"/>
    </reaction>
</comment>
<evidence type="ECO:0000256" key="1">
    <source>
        <dbReference type="ARBA" id="ARBA00001933"/>
    </source>
</evidence>
<dbReference type="FunFam" id="3.30.470.10:FF:000006">
    <property type="entry name" value="Branched-chain-amino-acid aminotransferase"/>
    <property type="match status" value="1"/>
</dbReference>
<dbReference type="KEGG" id="mbn:Mboo_1421"/>
<keyword evidence="19" id="KW-1185">Reference proteome</keyword>
<evidence type="ECO:0000256" key="13">
    <source>
        <dbReference type="ARBA" id="ARBA00048798"/>
    </source>
</evidence>
<keyword evidence="8 16" id="KW-0028">Amino-acid biosynthesis</keyword>